<dbReference type="STRING" id="84588.SYNW0096"/>
<dbReference type="EMBL" id="BX569689">
    <property type="protein sequence ID" value="CAE06611.1"/>
    <property type="molecule type" value="Genomic_DNA"/>
</dbReference>
<protein>
    <submittedName>
        <fullName evidence="1">Conserved hypothetical</fullName>
    </submittedName>
</protein>
<organism evidence="1 2">
    <name type="scientific">Parasynechococcus marenigrum (strain WH8102)</name>
    <dbReference type="NCBI Taxonomy" id="84588"/>
    <lineage>
        <taxon>Bacteria</taxon>
        <taxon>Bacillati</taxon>
        <taxon>Cyanobacteriota</taxon>
        <taxon>Cyanophyceae</taxon>
        <taxon>Synechococcales</taxon>
        <taxon>Prochlorococcaceae</taxon>
        <taxon>Parasynechococcus</taxon>
        <taxon>Parasynechococcus marenigrum</taxon>
    </lineage>
</organism>
<evidence type="ECO:0000313" key="2">
    <source>
        <dbReference type="Proteomes" id="UP000001422"/>
    </source>
</evidence>
<dbReference type="eggNOG" id="ENOG5032IQ9">
    <property type="taxonomic scope" value="Bacteria"/>
</dbReference>
<gene>
    <name evidence="1" type="ordered locus">SYNW0096</name>
</gene>
<dbReference type="KEGG" id="syw:SYNW0096"/>
<name>Q7UA06_PARMW</name>
<accession>Q7UA06</accession>
<dbReference type="HOGENOM" id="CLU_171895_0_0_3"/>
<proteinExistence type="predicted"/>
<sequence length="116" mass="12498">MRPVHSGPVQSGVGQIGGLLRWSWLLGVALMAPAALPAGGGDCRQPQLRRRSGIGPLHLNAESPLQVSPLAVAPRLRTLPVGTSLRLLRRWSGSDGQDWLQVQTLAGEQRRGWIRA</sequence>
<keyword evidence="2" id="KW-1185">Reference proteome</keyword>
<dbReference type="Proteomes" id="UP000001422">
    <property type="component" value="Chromosome"/>
</dbReference>
<dbReference type="AlphaFoldDB" id="Q7UA06"/>
<dbReference type="RefSeq" id="WP_011126974.1">
    <property type="nucleotide sequence ID" value="NC_005070.1"/>
</dbReference>
<evidence type="ECO:0000313" key="1">
    <source>
        <dbReference type="EMBL" id="CAE06611.1"/>
    </source>
</evidence>
<reference evidence="1 2" key="1">
    <citation type="journal article" date="2003" name="Nature">
        <title>The genome of a motile marine Synechococcus.</title>
        <authorList>
            <person name="Palenik B."/>
            <person name="Brahamsha B."/>
            <person name="Larimer F."/>
            <person name="Land M."/>
            <person name="Hauser L."/>
            <person name="Chain P."/>
            <person name="Lamerdin J."/>
            <person name="Regala W."/>
            <person name="Allen E.A."/>
            <person name="McCarren J."/>
            <person name="Paulsen I."/>
            <person name="Dufresne A."/>
            <person name="Partensky F."/>
            <person name="Webb E."/>
            <person name="Waterbury J."/>
        </authorList>
    </citation>
    <scope>NUCLEOTIDE SEQUENCE [LARGE SCALE GENOMIC DNA]</scope>
    <source>
        <strain evidence="1 2">WH8102</strain>
    </source>
</reference>